<dbReference type="InterPro" id="IPR041492">
    <property type="entry name" value="HAD_2"/>
</dbReference>
<sequence length="204" mass="22753">MITRLSDVKLKDIRGVIFDLDGTLAHSNPDFAGLRRELGIHSGTDILAHINSLSEGETRNKAFEIVHEYERQSSLNASWIDGAKELIEYLQAKSLPLAILTRNMPEAAQITINKLGIDIALVLTRDDAQPKPHPEGIELICQQWQLDPADILYVGDYLFDLQTAQNAGSRCALYCPETIPDYALDADMLVACYHSFIEAWAIDD</sequence>
<dbReference type="EMBL" id="BSUY01000001">
    <property type="protein sequence ID" value="GMA83447.1"/>
    <property type="molecule type" value="Genomic_DNA"/>
</dbReference>
<gene>
    <name evidence="1" type="ORF">GCM10025855_29800</name>
</gene>
<evidence type="ECO:0000313" key="1">
    <source>
        <dbReference type="EMBL" id="GMA83447.1"/>
    </source>
</evidence>
<name>A0ABQ6J968_9GAMM</name>
<evidence type="ECO:0000313" key="2">
    <source>
        <dbReference type="Proteomes" id="UP001157046"/>
    </source>
</evidence>
<dbReference type="PANTHER" id="PTHR43885">
    <property type="entry name" value="HALOACID DEHALOGENASE-LIKE HYDROLASE"/>
    <property type="match status" value="1"/>
</dbReference>
<organism evidence="1 2">
    <name type="scientific">Shewanella glacialipiscicola</name>
    <dbReference type="NCBI Taxonomy" id="614069"/>
    <lineage>
        <taxon>Bacteria</taxon>
        <taxon>Pseudomonadati</taxon>
        <taxon>Pseudomonadota</taxon>
        <taxon>Gammaproteobacteria</taxon>
        <taxon>Alteromonadales</taxon>
        <taxon>Shewanellaceae</taxon>
        <taxon>Shewanella</taxon>
    </lineage>
</organism>
<dbReference type="Pfam" id="PF13419">
    <property type="entry name" value="HAD_2"/>
    <property type="match status" value="1"/>
</dbReference>
<dbReference type="InterPro" id="IPR023214">
    <property type="entry name" value="HAD_sf"/>
</dbReference>
<reference evidence="2" key="1">
    <citation type="journal article" date="2019" name="Int. J. Syst. Evol. Microbiol.">
        <title>The Global Catalogue of Microorganisms (GCM) 10K type strain sequencing project: providing services to taxonomists for standard genome sequencing and annotation.</title>
        <authorList>
            <consortium name="The Broad Institute Genomics Platform"/>
            <consortium name="The Broad Institute Genome Sequencing Center for Infectious Disease"/>
            <person name="Wu L."/>
            <person name="Ma J."/>
        </authorList>
    </citation>
    <scope>NUCLEOTIDE SEQUENCE [LARGE SCALE GENOMIC DNA]</scope>
    <source>
        <strain evidence="2">NBRC 102030</strain>
    </source>
</reference>
<dbReference type="Gene3D" id="1.10.260.80">
    <property type="match status" value="1"/>
</dbReference>
<dbReference type="RefSeq" id="WP_220774712.1">
    <property type="nucleotide sequence ID" value="NZ_BPFC01000156.1"/>
</dbReference>
<dbReference type="SUPFAM" id="SSF56784">
    <property type="entry name" value="HAD-like"/>
    <property type="match status" value="1"/>
</dbReference>
<dbReference type="InterPro" id="IPR036412">
    <property type="entry name" value="HAD-like_sf"/>
</dbReference>
<dbReference type="SFLD" id="SFLDS00003">
    <property type="entry name" value="Haloacid_Dehalogenase"/>
    <property type="match status" value="1"/>
</dbReference>
<dbReference type="NCBIfam" id="TIGR01549">
    <property type="entry name" value="HAD-SF-IA-v1"/>
    <property type="match status" value="1"/>
</dbReference>
<protein>
    <submittedName>
        <fullName evidence="1">Haloacid dehalogenase</fullName>
    </submittedName>
</protein>
<proteinExistence type="predicted"/>
<keyword evidence="2" id="KW-1185">Reference proteome</keyword>
<dbReference type="Gene3D" id="3.40.50.1000">
    <property type="entry name" value="HAD superfamily/HAD-like"/>
    <property type="match status" value="1"/>
</dbReference>
<dbReference type="PANTHER" id="PTHR43885:SF1">
    <property type="entry name" value="SUPERFAMILY HYDROLASE, PUTATIVE (AFU_ORTHOLOGUE AFUA_4G13290)-RELATED"/>
    <property type="match status" value="1"/>
</dbReference>
<dbReference type="InterPro" id="IPR006439">
    <property type="entry name" value="HAD-SF_hydro_IA"/>
</dbReference>
<accession>A0ABQ6J968</accession>
<dbReference type="NCBIfam" id="TIGR01509">
    <property type="entry name" value="HAD-SF-IA-v3"/>
    <property type="match status" value="1"/>
</dbReference>
<dbReference type="SFLD" id="SFLDG01129">
    <property type="entry name" value="C1.5:_HAD__Beta-PGM__Phosphata"/>
    <property type="match status" value="1"/>
</dbReference>
<dbReference type="Proteomes" id="UP001157046">
    <property type="component" value="Unassembled WGS sequence"/>
</dbReference>
<comment type="caution">
    <text evidence="1">The sequence shown here is derived from an EMBL/GenBank/DDBJ whole genome shotgun (WGS) entry which is preliminary data.</text>
</comment>